<dbReference type="PANTHER" id="PTHR11375:SF0">
    <property type="entry name" value="ACIDIC LEUCINE-RICH NUCLEAR PHOSPHOPROTEIN 32 FAMILY MEMBER A"/>
    <property type="match status" value="1"/>
</dbReference>
<dbReference type="Pfam" id="PF14580">
    <property type="entry name" value="LRR_9"/>
    <property type="match status" value="1"/>
</dbReference>
<organism evidence="5 6">
    <name type="scientific">Ancylostoma ceylanicum</name>
    <dbReference type="NCBI Taxonomy" id="53326"/>
    <lineage>
        <taxon>Eukaryota</taxon>
        <taxon>Metazoa</taxon>
        <taxon>Ecdysozoa</taxon>
        <taxon>Nematoda</taxon>
        <taxon>Chromadorea</taxon>
        <taxon>Rhabditida</taxon>
        <taxon>Rhabditina</taxon>
        <taxon>Rhabditomorpha</taxon>
        <taxon>Strongyloidea</taxon>
        <taxon>Ancylostomatidae</taxon>
        <taxon>Ancylostomatinae</taxon>
        <taxon>Ancylostoma</taxon>
    </lineage>
</organism>
<keyword evidence="1" id="KW-0433">Leucine-rich repeat</keyword>
<dbReference type="OrthoDB" id="2160613at2759"/>
<dbReference type="GO" id="GO:0042393">
    <property type="term" value="F:histone binding"/>
    <property type="evidence" value="ECO:0007669"/>
    <property type="project" value="TreeGrafter"/>
</dbReference>
<dbReference type="EMBL" id="JARK01001356">
    <property type="protein sequence ID" value="EYC21264.1"/>
    <property type="molecule type" value="Genomic_DNA"/>
</dbReference>
<dbReference type="PANTHER" id="PTHR11375">
    <property type="entry name" value="ACIDIC LEUCINE-RICH NUCLEAR PHOSPHOPROTEIN 32"/>
    <property type="match status" value="1"/>
</dbReference>
<evidence type="ECO:0000256" key="1">
    <source>
        <dbReference type="ARBA" id="ARBA00022614"/>
    </source>
</evidence>
<evidence type="ECO:0000313" key="6">
    <source>
        <dbReference type="Proteomes" id="UP000024635"/>
    </source>
</evidence>
<dbReference type="PROSITE" id="PS51450">
    <property type="entry name" value="LRR"/>
    <property type="match status" value="1"/>
</dbReference>
<dbReference type="Proteomes" id="UP000024635">
    <property type="component" value="Unassembled WGS sequence"/>
</dbReference>
<reference evidence="6" key="1">
    <citation type="journal article" date="2015" name="Nat. Genet.">
        <title>The genome and transcriptome of the zoonotic hookworm Ancylostoma ceylanicum identify infection-specific gene families.</title>
        <authorList>
            <person name="Schwarz E.M."/>
            <person name="Hu Y."/>
            <person name="Antoshechkin I."/>
            <person name="Miller M.M."/>
            <person name="Sternberg P.W."/>
            <person name="Aroian R.V."/>
        </authorList>
    </citation>
    <scope>NUCLEOTIDE SEQUENCE</scope>
    <source>
        <strain evidence="6">HY135</strain>
    </source>
</reference>
<dbReference type="InterPro" id="IPR032675">
    <property type="entry name" value="LRR_dom_sf"/>
</dbReference>
<accession>A0A016V0R0</accession>
<evidence type="ECO:0000256" key="2">
    <source>
        <dbReference type="ARBA" id="ARBA00022737"/>
    </source>
</evidence>
<feature type="compositionally biased region" description="Basic and acidic residues" evidence="4">
    <location>
        <begin position="272"/>
        <end position="299"/>
    </location>
</feature>
<sequence length="299" mass="32800">MDILRQLWRLVSRPNSPNMEARYILELRDRDPATVEDLVLDGCESAEIEGVNDKLVNLQSTKSFAASERVNFIKKKAQAGVEYGRFDENKAIVGVGCALLKLTRTSLSMVHVGLQSLKNLPKLPQLSKLDISDNSIAGGLEHVADNCPELLHLNLASNKIAKVEDLAPLKKLKLAELDLFNNPVTEGDGESEYRSKVFDMIPSLQILDGADINGEEVDDSLDGEDVGEGEDSGDESGSDIDGPGLSYLDNSQLDEDESEEYKPSDPDVSTDDAPKRGLKRRNEETNGEESDVKKKADNE</sequence>
<dbReference type="FunFam" id="3.80.10.10:FF:000131">
    <property type="entry name" value="acidic leucine-rich nuclear phosphoprotein 32-related protein-like"/>
    <property type="match status" value="1"/>
</dbReference>
<protein>
    <recommendedName>
        <fullName evidence="7">Leucine Rich repeat-containing domain protein</fullName>
    </recommendedName>
</protein>
<dbReference type="InterPro" id="IPR001611">
    <property type="entry name" value="Leu-rich_rpt"/>
</dbReference>
<name>A0A016V0R0_9BILA</name>
<keyword evidence="2" id="KW-0677">Repeat</keyword>
<comment type="caution">
    <text evidence="5">The sequence shown here is derived from an EMBL/GenBank/DDBJ whole genome shotgun (WGS) entry which is preliminary data.</text>
</comment>
<feature type="region of interest" description="Disordered" evidence="4">
    <location>
        <begin position="214"/>
        <end position="299"/>
    </location>
</feature>
<evidence type="ECO:0000256" key="4">
    <source>
        <dbReference type="SAM" id="MobiDB-lite"/>
    </source>
</evidence>
<dbReference type="Gene3D" id="3.80.10.10">
    <property type="entry name" value="Ribonuclease Inhibitor"/>
    <property type="match status" value="1"/>
</dbReference>
<dbReference type="SUPFAM" id="SSF52058">
    <property type="entry name" value="L domain-like"/>
    <property type="match status" value="1"/>
</dbReference>
<keyword evidence="6" id="KW-1185">Reference proteome</keyword>
<evidence type="ECO:0000256" key="3">
    <source>
        <dbReference type="ARBA" id="ARBA00025777"/>
    </source>
</evidence>
<evidence type="ECO:0008006" key="7">
    <source>
        <dbReference type="Google" id="ProtNLM"/>
    </source>
</evidence>
<comment type="similarity">
    <text evidence="3">Belongs to the ANP32 family.</text>
</comment>
<gene>
    <name evidence="5" type="primary">Acey_s0020.g86</name>
    <name evidence="5" type="ORF">Y032_0020g86</name>
</gene>
<evidence type="ECO:0000313" key="5">
    <source>
        <dbReference type="EMBL" id="EYC21264.1"/>
    </source>
</evidence>
<dbReference type="InterPro" id="IPR045081">
    <property type="entry name" value="AN32"/>
</dbReference>
<dbReference type="AlphaFoldDB" id="A0A016V0R0"/>
<dbReference type="GO" id="GO:0005634">
    <property type="term" value="C:nucleus"/>
    <property type="evidence" value="ECO:0007669"/>
    <property type="project" value="TreeGrafter"/>
</dbReference>
<proteinExistence type="inferred from homology"/>
<feature type="compositionally biased region" description="Acidic residues" evidence="4">
    <location>
        <begin position="214"/>
        <end position="238"/>
    </location>
</feature>
<dbReference type="STRING" id="53326.A0A016V0R0"/>